<evidence type="ECO:0000256" key="2">
    <source>
        <dbReference type="ARBA" id="ARBA00023002"/>
    </source>
</evidence>
<dbReference type="Pfam" id="PF01266">
    <property type="entry name" value="DAO"/>
    <property type="match status" value="1"/>
</dbReference>
<dbReference type="RefSeq" id="WP_202831441.1">
    <property type="nucleotide sequence ID" value="NZ_JAETWB010000003.1"/>
</dbReference>
<dbReference type="PANTHER" id="PTHR13847:SF280">
    <property type="entry name" value="D-AMINO ACID DEHYDROGENASE"/>
    <property type="match status" value="1"/>
</dbReference>
<evidence type="ECO:0000259" key="4">
    <source>
        <dbReference type="Pfam" id="PF01266"/>
    </source>
</evidence>
<gene>
    <name evidence="5" type="ORF">JMJ56_09730</name>
</gene>
<protein>
    <submittedName>
        <fullName evidence="5">FAD-binding oxidoreductase</fullName>
    </submittedName>
</protein>
<dbReference type="Gene3D" id="3.50.50.60">
    <property type="entry name" value="FAD/NAD(P)-binding domain"/>
    <property type="match status" value="1"/>
</dbReference>
<sequence>MPAAVDPFQGDEALPAHAAVVVIGGGVIGVMAALTLAERGISVALVEKGRIAGEQSSRNWGWCRKMGRDPAELPLSLESLRQWEGMEARLEAPTGFRRAGVVYLHETPQHTAAHEAWLEHARQWQIDARLLTPGQVAEMFPQTTRRWAGGLHTPSDGRAEPSLAVPAMAAAARRAGAAILTGCAVRGLDLTGGRIAGVVTERGRIACDGVILAAGAWSRLFLGNHGVDFPQLKILGSVLRTEKLEGLPEMAVGASDWAFRKRRDGGYTVAQRGASVAEIVPDSFRLMGDFLPSLRKQWHELRLRVGGRFLEEWRMPRRWSMDEVTPFERVRVLDPAPVPGILAEAQANLARDFPAFKAMRVADSWGGLIDATPDAVPVIGPVAALPGLILASGFSGHGFGLGPGAGRLAAELAIGAAPVVDPAPFRLERFARATRRAA</sequence>
<dbReference type="InterPro" id="IPR036188">
    <property type="entry name" value="FAD/NAD-bd_sf"/>
</dbReference>
<evidence type="ECO:0000256" key="1">
    <source>
        <dbReference type="ARBA" id="ARBA00009410"/>
    </source>
</evidence>
<dbReference type="Gene3D" id="3.30.9.10">
    <property type="entry name" value="D-Amino Acid Oxidase, subunit A, domain 2"/>
    <property type="match status" value="1"/>
</dbReference>
<feature type="transmembrane region" description="Helical" evidence="3">
    <location>
        <begin position="16"/>
        <end position="37"/>
    </location>
</feature>
<comment type="similarity">
    <text evidence="1">Belongs to the DadA oxidoreductase family.</text>
</comment>
<dbReference type="PANTHER" id="PTHR13847">
    <property type="entry name" value="SARCOSINE DEHYDROGENASE-RELATED"/>
    <property type="match status" value="1"/>
</dbReference>
<organism evidence="5 6">
    <name type="scientific">Belnapia arida</name>
    <dbReference type="NCBI Taxonomy" id="2804533"/>
    <lineage>
        <taxon>Bacteria</taxon>
        <taxon>Pseudomonadati</taxon>
        <taxon>Pseudomonadota</taxon>
        <taxon>Alphaproteobacteria</taxon>
        <taxon>Acetobacterales</taxon>
        <taxon>Roseomonadaceae</taxon>
        <taxon>Belnapia</taxon>
    </lineage>
</organism>
<dbReference type="EMBL" id="JAETWB010000003">
    <property type="protein sequence ID" value="MBL6078284.1"/>
    <property type="molecule type" value="Genomic_DNA"/>
</dbReference>
<keyword evidence="3" id="KW-0812">Transmembrane</keyword>
<comment type="caution">
    <text evidence="5">The sequence shown here is derived from an EMBL/GenBank/DDBJ whole genome shotgun (WGS) entry which is preliminary data.</text>
</comment>
<dbReference type="InterPro" id="IPR006076">
    <property type="entry name" value="FAD-dep_OxRdtase"/>
</dbReference>
<evidence type="ECO:0000313" key="5">
    <source>
        <dbReference type="EMBL" id="MBL6078284.1"/>
    </source>
</evidence>
<name>A0ABS1U0S4_9PROT</name>
<dbReference type="SUPFAM" id="SSF51905">
    <property type="entry name" value="FAD/NAD(P)-binding domain"/>
    <property type="match status" value="1"/>
</dbReference>
<evidence type="ECO:0000313" key="6">
    <source>
        <dbReference type="Proteomes" id="UP000660885"/>
    </source>
</evidence>
<keyword evidence="3" id="KW-0472">Membrane</keyword>
<keyword evidence="6" id="KW-1185">Reference proteome</keyword>
<feature type="domain" description="FAD dependent oxidoreductase" evidence="4">
    <location>
        <begin position="20"/>
        <end position="412"/>
    </location>
</feature>
<dbReference type="Proteomes" id="UP000660885">
    <property type="component" value="Unassembled WGS sequence"/>
</dbReference>
<proteinExistence type="inferred from homology"/>
<evidence type="ECO:0000256" key="3">
    <source>
        <dbReference type="SAM" id="Phobius"/>
    </source>
</evidence>
<keyword evidence="2" id="KW-0560">Oxidoreductase</keyword>
<keyword evidence="3" id="KW-1133">Transmembrane helix</keyword>
<reference evidence="5 6" key="1">
    <citation type="submission" date="2021-01" db="EMBL/GenBank/DDBJ databases">
        <title>Belnapia mucosa sp. nov. and Belnapia arida sp. nov., isolated from the Tabernas Desert (Almeria, Spain).</title>
        <authorList>
            <person name="Molina-Menor E."/>
            <person name="Vidal-Verdu A."/>
            <person name="Calonge A."/>
            <person name="Satari L."/>
            <person name="Pereto J."/>
            <person name="Porcar M."/>
        </authorList>
    </citation>
    <scope>NUCLEOTIDE SEQUENCE [LARGE SCALE GENOMIC DNA]</scope>
    <source>
        <strain evidence="5 6">T18</strain>
    </source>
</reference>
<accession>A0ABS1U0S4</accession>